<feature type="chain" id="PRO_5042038644" evidence="1">
    <location>
        <begin position="18"/>
        <end position="211"/>
    </location>
</feature>
<keyword evidence="1" id="KW-0732">Signal</keyword>
<evidence type="ECO:0000313" key="3">
    <source>
        <dbReference type="Proteomes" id="UP001221757"/>
    </source>
</evidence>
<accession>A0AAD7FSB5</accession>
<name>A0AAD7FSB5_MYCRO</name>
<reference evidence="2" key="1">
    <citation type="submission" date="2023-03" db="EMBL/GenBank/DDBJ databases">
        <title>Massive genome expansion in bonnet fungi (Mycena s.s.) driven by repeated elements and novel gene families across ecological guilds.</title>
        <authorList>
            <consortium name="Lawrence Berkeley National Laboratory"/>
            <person name="Harder C.B."/>
            <person name="Miyauchi S."/>
            <person name="Viragh M."/>
            <person name="Kuo A."/>
            <person name="Thoen E."/>
            <person name="Andreopoulos B."/>
            <person name="Lu D."/>
            <person name="Skrede I."/>
            <person name="Drula E."/>
            <person name="Henrissat B."/>
            <person name="Morin E."/>
            <person name="Kohler A."/>
            <person name="Barry K."/>
            <person name="LaButti K."/>
            <person name="Morin E."/>
            <person name="Salamov A."/>
            <person name="Lipzen A."/>
            <person name="Mereny Z."/>
            <person name="Hegedus B."/>
            <person name="Baldrian P."/>
            <person name="Stursova M."/>
            <person name="Weitz H."/>
            <person name="Taylor A."/>
            <person name="Grigoriev I.V."/>
            <person name="Nagy L.G."/>
            <person name="Martin F."/>
            <person name="Kauserud H."/>
        </authorList>
    </citation>
    <scope>NUCLEOTIDE SEQUENCE</scope>
    <source>
        <strain evidence="2">CBHHK067</strain>
    </source>
</reference>
<organism evidence="2 3">
    <name type="scientific">Mycena rosella</name>
    <name type="common">Pink bonnet</name>
    <name type="synonym">Agaricus rosellus</name>
    <dbReference type="NCBI Taxonomy" id="1033263"/>
    <lineage>
        <taxon>Eukaryota</taxon>
        <taxon>Fungi</taxon>
        <taxon>Dikarya</taxon>
        <taxon>Basidiomycota</taxon>
        <taxon>Agaricomycotina</taxon>
        <taxon>Agaricomycetes</taxon>
        <taxon>Agaricomycetidae</taxon>
        <taxon>Agaricales</taxon>
        <taxon>Marasmiineae</taxon>
        <taxon>Mycenaceae</taxon>
        <taxon>Mycena</taxon>
    </lineage>
</organism>
<evidence type="ECO:0000256" key="1">
    <source>
        <dbReference type="SAM" id="SignalP"/>
    </source>
</evidence>
<proteinExistence type="predicted"/>
<feature type="signal peptide" evidence="1">
    <location>
        <begin position="1"/>
        <end position="17"/>
    </location>
</feature>
<evidence type="ECO:0000313" key="2">
    <source>
        <dbReference type="EMBL" id="KAJ7640128.1"/>
    </source>
</evidence>
<protein>
    <submittedName>
        <fullName evidence="2">Uncharacterized protein</fullName>
    </submittedName>
</protein>
<dbReference type="EMBL" id="JARKIE010000436">
    <property type="protein sequence ID" value="KAJ7640128.1"/>
    <property type="molecule type" value="Genomic_DNA"/>
</dbReference>
<dbReference type="AlphaFoldDB" id="A0AAD7FSB5"/>
<sequence length="211" mass="22268">MLVQFASLLALAASASALALPALVQEGNSLGYLKCTSEGKVIGYVARGLNSLGEYKGVSPDDDTADVSHRMLVSLNQSTSEAQSLLVKNGPDNDYPFLGGIGGEDGSILGVNSGDYLHVGGTRSTAPGAIPSYCGNTYTDRTNELRKCASVIWTYNATTSAVTPQWINDDGTAITAYMGFVDEAFLLTGSMKAFEDTWDASVEWVTLTLDT</sequence>
<keyword evidence="3" id="KW-1185">Reference proteome</keyword>
<gene>
    <name evidence="2" type="ORF">B0H17DRAFT_479065</name>
</gene>
<comment type="caution">
    <text evidence="2">The sequence shown here is derived from an EMBL/GenBank/DDBJ whole genome shotgun (WGS) entry which is preliminary data.</text>
</comment>
<dbReference type="Proteomes" id="UP001221757">
    <property type="component" value="Unassembled WGS sequence"/>
</dbReference>